<dbReference type="EC" id="3.2.1.18" evidence="3"/>
<dbReference type="GO" id="GO:0009313">
    <property type="term" value="P:oligosaccharide catabolic process"/>
    <property type="evidence" value="ECO:0007669"/>
    <property type="project" value="TreeGrafter"/>
</dbReference>
<feature type="domain" description="Sialidase" evidence="4">
    <location>
        <begin position="65"/>
        <end position="348"/>
    </location>
</feature>
<dbReference type="STRING" id="1851148.SMSP2_00831"/>
<name>A0A1Q2MCV2_9BACT</name>
<dbReference type="Gene3D" id="2.120.10.10">
    <property type="match status" value="1"/>
</dbReference>
<keyword evidence="5" id="KW-0378">Hydrolase</keyword>
<keyword evidence="5" id="KW-0326">Glycosidase</keyword>
<dbReference type="SUPFAM" id="SSF50939">
    <property type="entry name" value="Sialidases"/>
    <property type="match status" value="1"/>
</dbReference>
<dbReference type="PROSITE" id="PS51257">
    <property type="entry name" value="PROKAR_LIPOPROTEIN"/>
    <property type="match status" value="1"/>
</dbReference>
<dbReference type="GO" id="GO:0004308">
    <property type="term" value="F:exo-alpha-sialidase activity"/>
    <property type="evidence" value="ECO:0007669"/>
    <property type="project" value="UniProtKB-EC"/>
</dbReference>
<dbReference type="PANTHER" id="PTHR10628">
    <property type="entry name" value="SIALIDASE"/>
    <property type="match status" value="1"/>
</dbReference>
<dbReference type="KEGG" id="pbas:SMSP2_00831"/>
<evidence type="ECO:0000256" key="2">
    <source>
        <dbReference type="ARBA" id="ARBA00009348"/>
    </source>
</evidence>
<dbReference type="RefSeq" id="WP_146682740.1">
    <property type="nucleotide sequence ID" value="NZ_CP019646.1"/>
</dbReference>
<protein>
    <recommendedName>
        <fullName evidence="3">exo-alpha-sialidase</fullName>
        <ecNumber evidence="3">3.2.1.18</ecNumber>
    </recommendedName>
</protein>
<evidence type="ECO:0000313" key="5">
    <source>
        <dbReference type="EMBL" id="AQQ70479.1"/>
    </source>
</evidence>
<dbReference type="GO" id="GO:0016020">
    <property type="term" value="C:membrane"/>
    <property type="evidence" value="ECO:0007669"/>
    <property type="project" value="TreeGrafter"/>
</dbReference>
<sequence>MNRIIIYVMFLVGLTGCFASENKEDIKQTVLFVSGKKGYSTYRIPAIAVSTKGTVIAVCEGRKNSRSDTGDIDLLVRRSVDAGDTWSEQQVIWDDGPNTCGNPCLVVDKITGTIWLLSTHNPGEDNEKEIIDDTGIGTRTVWIMHSDDDGRNWSEPVEITSSVKKPDWTWYATGPGAGIQLKKGEHKGRLVIPCDHIEADTKKYYSHIIYSDDHGKTWKLGGSTPQDMYNECEVVELDDGRLMLNMRNYDRAKKDRAYSYSGDGGLSWSDVRHDQSLIDPICQASIRRYDKSAKSYLLFSNAASTDKRLNMTVRLSCDQGKTWPDSKRLYSGPSAYSCLAVLADGRVACFYENGYYERITLAVFTLDWLLDKYESLE</sequence>
<dbReference type="InterPro" id="IPR011040">
    <property type="entry name" value="Sialidase"/>
</dbReference>
<gene>
    <name evidence="5" type="primary">nedA_2</name>
    <name evidence="5" type="ORF">SMSP2_00831</name>
</gene>
<comment type="similarity">
    <text evidence="2">Belongs to the glycosyl hydrolase 33 family.</text>
</comment>
<proteinExistence type="inferred from homology"/>
<dbReference type="GO" id="GO:0005737">
    <property type="term" value="C:cytoplasm"/>
    <property type="evidence" value="ECO:0007669"/>
    <property type="project" value="TreeGrafter"/>
</dbReference>
<accession>A0A1Q2MCV2</accession>
<dbReference type="EMBL" id="CP019646">
    <property type="protein sequence ID" value="AQQ70479.1"/>
    <property type="molecule type" value="Genomic_DNA"/>
</dbReference>
<evidence type="ECO:0000313" key="6">
    <source>
        <dbReference type="Proteomes" id="UP000188181"/>
    </source>
</evidence>
<dbReference type="OrthoDB" id="7294637at2"/>
<dbReference type="FunFam" id="2.120.10.10:FF:000012">
    <property type="entry name" value="Sialidase [Precursor]"/>
    <property type="match status" value="1"/>
</dbReference>
<evidence type="ECO:0000256" key="3">
    <source>
        <dbReference type="ARBA" id="ARBA00012733"/>
    </source>
</evidence>
<evidence type="ECO:0000259" key="4">
    <source>
        <dbReference type="Pfam" id="PF13088"/>
    </source>
</evidence>
<dbReference type="AlphaFoldDB" id="A0A1Q2MCV2"/>
<dbReference type="PANTHER" id="PTHR10628:SF30">
    <property type="entry name" value="EXO-ALPHA-SIALIDASE"/>
    <property type="match status" value="1"/>
</dbReference>
<keyword evidence="6" id="KW-1185">Reference proteome</keyword>
<dbReference type="GO" id="GO:0006689">
    <property type="term" value="P:ganglioside catabolic process"/>
    <property type="evidence" value="ECO:0007669"/>
    <property type="project" value="TreeGrafter"/>
</dbReference>
<dbReference type="CDD" id="cd15482">
    <property type="entry name" value="Sialidase_non-viral"/>
    <property type="match status" value="1"/>
</dbReference>
<dbReference type="InterPro" id="IPR026856">
    <property type="entry name" value="Sialidase_fam"/>
</dbReference>
<comment type="catalytic activity">
    <reaction evidence="1">
        <text>Hydrolysis of alpha-(2-&gt;3)-, alpha-(2-&gt;6)-, alpha-(2-&gt;8)- glycosidic linkages of terminal sialic acid residues in oligosaccharides, glycoproteins, glycolipids, colominic acid and synthetic substrates.</text>
        <dbReference type="EC" id="3.2.1.18"/>
    </reaction>
</comment>
<dbReference type="Proteomes" id="UP000188181">
    <property type="component" value="Chromosome"/>
</dbReference>
<dbReference type="InterPro" id="IPR036278">
    <property type="entry name" value="Sialidase_sf"/>
</dbReference>
<evidence type="ECO:0000256" key="1">
    <source>
        <dbReference type="ARBA" id="ARBA00000427"/>
    </source>
</evidence>
<organism evidence="5 6">
    <name type="scientific">Limihaloglobus sulfuriphilus</name>
    <dbReference type="NCBI Taxonomy" id="1851148"/>
    <lineage>
        <taxon>Bacteria</taxon>
        <taxon>Pseudomonadati</taxon>
        <taxon>Planctomycetota</taxon>
        <taxon>Phycisphaerae</taxon>
        <taxon>Sedimentisphaerales</taxon>
        <taxon>Sedimentisphaeraceae</taxon>
        <taxon>Limihaloglobus</taxon>
    </lineage>
</organism>
<dbReference type="Pfam" id="PF13088">
    <property type="entry name" value="BNR_2"/>
    <property type="match status" value="1"/>
</dbReference>
<reference evidence="6" key="1">
    <citation type="submission" date="2017-02" db="EMBL/GenBank/DDBJ databases">
        <title>Comparative genomics and description of representatives of a novel lineage of planctomycetes thriving in anoxic sediments.</title>
        <authorList>
            <person name="Spring S."/>
            <person name="Bunk B."/>
            <person name="Sproer C."/>
        </authorList>
    </citation>
    <scope>NUCLEOTIDE SEQUENCE [LARGE SCALE GENOMIC DNA]</scope>
    <source>
        <strain evidence="6">SM-Chi-D1</strain>
    </source>
</reference>